<evidence type="ECO:0000256" key="2">
    <source>
        <dbReference type="ARBA" id="ARBA00004604"/>
    </source>
</evidence>
<dbReference type="InterPro" id="IPR028889">
    <property type="entry name" value="USP"/>
</dbReference>
<evidence type="ECO:0000256" key="12">
    <source>
        <dbReference type="ARBA" id="ARBA00042420"/>
    </source>
</evidence>
<reference evidence="16" key="2">
    <citation type="submission" date="2012-12" db="EMBL/GenBank/DDBJ databases">
        <authorList>
            <person name="Gao Y.W."/>
            <person name="Fan S.T."/>
            <person name="Sun H.T."/>
            <person name="Wang Z."/>
            <person name="Gao X.L."/>
            <person name="Li Y.G."/>
            <person name="Wang T.C."/>
            <person name="Zhang K."/>
            <person name="Xu W.W."/>
            <person name="Yu Z.J."/>
            <person name="Xia X.Z."/>
        </authorList>
    </citation>
    <scope>NUCLEOTIDE SEQUENCE</scope>
    <source>
        <strain evidence="16">FR3</strain>
    </source>
</reference>
<evidence type="ECO:0000256" key="13">
    <source>
        <dbReference type="ARBA" id="ARBA00043009"/>
    </source>
</evidence>
<dbReference type="PANTHER" id="PTHR24006:SF758">
    <property type="entry name" value="UBIQUITIN CARBOXYL-TERMINAL HYDROLASE 36"/>
    <property type="match status" value="1"/>
</dbReference>
<dbReference type="GO" id="GO:0042981">
    <property type="term" value="P:regulation of apoptotic process"/>
    <property type="evidence" value="ECO:0007669"/>
    <property type="project" value="TreeGrafter"/>
</dbReference>
<protein>
    <recommendedName>
        <fullName evidence="9">Ubiquitin carboxyl-terminal hydrolase 36</fullName>
        <ecNumber evidence="4">3.4.19.12</ecNumber>
    </recommendedName>
    <alternativeName>
        <fullName evidence="12">Deubiquitinating enzyme 36</fullName>
    </alternativeName>
    <alternativeName>
        <fullName evidence="11">Protein scrawny</fullName>
    </alternativeName>
    <alternativeName>
        <fullName evidence="10">Ubiquitin thioesterase 36</fullName>
    </alternativeName>
    <alternativeName>
        <fullName evidence="13">Ubiquitin-specific-processing protease 36</fullName>
    </alternativeName>
</protein>
<keyword evidence="8" id="KW-0788">Thiol protease</keyword>
<organism evidence="16">
    <name type="scientific">Brugia malayi</name>
    <name type="common">Filarial nematode worm</name>
    <dbReference type="NCBI Taxonomy" id="6279"/>
    <lineage>
        <taxon>Eukaryota</taxon>
        <taxon>Metazoa</taxon>
        <taxon>Ecdysozoa</taxon>
        <taxon>Nematoda</taxon>
        <taxon>Chromadorea</taxon>
        <taxon>Rhabditida</taxon>
        <taxon>Spirurina</taxon>
        <taxon>Spiruromorpha</taxon>
        <taxon>Filarioidea</taxon>
        <taxon>Onchocercidae</taxon>
        <taxon>Brugia</taxon>
    </lineage>
</organism>
<name>A0A0H5S209_BRUMA</name>
<evidence type="ECO:0000256" key="5">
    <source>
        <dbReference type="ARBA" id="ARBA00022670"/>
    </source>
</evidence>
<feature type="compositionally biased region" description="Low complexity" evidence="14">
    <location>
        <begin position="176"/>
        <end position="186"/>
    </location>
</feature>
<dbReference type="SUPFAM" id="SSF54001">
    <property type="entry name" value="Cysteine proteinases"/>
    <property type="match status" value="1"/>
</dbReference>
<comment type="subcellular location">
    <subcellularLocation>
        <location evidence="2">Nucleus</location>
        <location evidence="2">Nucleolus</location>
    </subcellularLocation>
</comment>
<dbReference type="InterPro" id="IPR001394">
    <property type="entry name" value="Peptidase_C19_UCH"/>
</dbReference>
<dbReference type="GO" id="GO:0005730">
    <property type="term" value="C:nucleolus"/>
    <property type="evidence" value="ECO:0007669"/>
    <property type="project" value="UniProtKB-SubCell"/>
</dbReference>
<accession>A0A0H5S209</accession>
<feature type="region of interest" description="Disordered" evidence="14">
    <location>
        <begin position="176"/>
        <end position="214"/>
    </location>
</feature>
<dbReference type="EMBL" id="LN856624">
    <property type="protein sequence ID" value="CRZ22723.1"/>
    <property type="molecule type" value="Genomic_DNA"/>
</dbReference>
<dbReference type="OMA" id="YQANSTI"/>
<evidence type="ECO:0000256" key="3">
    <source>
        <dbReference type="ARBA" id="ARBA00009085"/>
    </source>
</evidence>
<evidence type="ECO:0000256" key="9">
    <source>
        <dbReference type="ARBA" id="ARBA00039432"/>
    </source>
</evidence>
<dbReference type="Gene3D" id="3.90.70.10">
    <property type="entry name" value="Cysteine proteinases"/>
    <property type="match status" value="1"/>
</dbReference>
<evidence type="ECO:0000313" key="16">
    <source>
        <dbReference type="EMBL" id="CRZ22723.1"/>
    </source>
</evidence>
<keyword evidence="7" id="KW-0378">Hydrolase</keyword>
<evidence type="ECO:0000256" key="1">
    <source>
        <dbReference type="ARBA" id="ARBA00000707"/>
    </source>
</evidence>
<dbReference type="PANTHER" id="PTHR24006">
    <property type="entry name" value="UBIQUITIN CARBOXYL-TERMINAL HYDROLASE"/>
    <property type="match status" value="1"/>
</dbReference>
<keyword evidence="6" id="KW-0833">Ubl conjugation pathway</keyword>
<dbReference type="PROSITE" id="PS50235">
    <property type="entry name" value="USP_3"/>
    <property type="match status" value="1"/>
</dbReference>
<dbReference type="GO" id="GO:0005829">
    <property type="term" value="C:cytosol"/>
    <property type="evidence" value="ECO:0007669"/>
    <property type="project" value="TreeGrafter"/>
</dbReference>
<evidence type="ECO:0000256" key="8">
    <source>
        <dbReference type="ARBA" id="ARBA00022807"/>
    </source>
</evidence>
<dbReference type="Pfam" id="PF00443">
    <property type="entry name" value="UCH"/>
    <property type="match status" value="1"/>
</dbReference>
<dbReference type="PROSITE" id="PS00973">
    <property type="entry name" value="USP_2"/>
    <property type="match status" value="1"/>
</dbReference>
<evidence type="ECO:0000256" key="11">
    <source>
        <dbReference type="ARBA" id="ARBA00042154"/>
    </source>
</evidence>
<evidence type="ECO:0000256" key="4">
    <source>
        <dbReference type="ARBA" id="ARBA00012759"/>
    </source>
</evidence>
<sequence length="705" mass="78886">MPFLIAYWAEECCYKKTVRVTSKGYQANSTIVRDIYIKFSPIRHTTVAYSAKARVDNVNFGIALHGTDIGDQSLDFEKQSMVGSALKNCTVLNSSASSSGQSISRTIECERGYEMVSNAHSGSTSNYAPSSFNSTGLRMIQANYRDSSSSPRSPPARCAKRLKIISPTSLARSSSVSSNTLSATVNPNNQLPKSHVVSDTPHKDAGKHLNNANSVHDGSTKFNKYFAQDMLCGTNNVRRLNSLPVSINSHLHFANYNSYDDNRLSTSKCFTSGSNILLNSSIKRRIDINTSYSSTGKMKSQGNGTPDGKAEGKQLISESSELEPRFPSNSRIVFYATWEGSCVLNPDGRNVGVGLCNYSNDCFLNAVLQIILHCIPFARYLGEHLPLFSCVKDCIACGLARFIRHSMSSRQPFKPTWINFILEKTFPSHLLGAQEDAHEALNHILDALDSEARNGMSSSDRNFLNPLNEPCFSTPVEQLFVGTLRNQIQCLACSAILINYERFRELNLGIKKTGYDRRITLEDLLNDYFGSEVLNSFKCTNCKRTTQIQRSSCILRAPNLLLIQIKRFNSFGGKIGVHVNFNLRLDLERYIHRTGEPHVYELTGVVQHMGNAAEHGHYIAVVRGFDGRNYYMFDDEQCHRVSLSELHNTQAYMLLYIRCDAFRNSVSSSVALSVTIETQKDAPTRNRWGYIYDPCDLFYTGFHLF</sequence>
<dbReference type="AlphaFoldDB" id="A0A0H5S209"/>
<gene>
    <name evidence="16 17" type="ORF">Bm4942</name>
    <name evidence="16" type="ORF">BM_Bm4942</name>
</gene>
<evidence type="ECO:0000259" key="15">
    <source>
        <dbReference type="PROSITE" id="PS50235"/>
    </source>
</evidence>
<evidence type="ECO:0000256" key="7">
    <source>
        <dbReference type="ARBA" id="ARBA00022801"/>
    </source>
</evidence>
<dbReference type="EC" id="3.4.19.12" evidence="4"/>
<dbReference type="GO" id="GO:0016579">
    <property type="term" value="P:protein deubiquitination"/>
    <property type="evidence" value="ECO:0007669"/>
    <property type="project" value="InterPro"/>
</dbReference>
<comment type="similarity">
    <text evidence="3">Belongs to the peptidase C19 family.</text>
</comment>
<evidence type="ECO:0000313" key="17">
    <source>
        <dbReference type="WormBase" id="Bm4942"/>
    </source>
</evidence>
<dbReference type="WormBase" id="Bm4942">
    <property type="protein sequence ID" value="BM40052"/>
    <property type="gene ID" value="WBGene00225203"/>
</dbReference>
<dbReference type="InterPro" id="IPR018200">
    <property type="entry name" value="USP_CS"/>
</dbReference>
<comment type="catalytic activity">
    <reaction evidence="1">
        <text>Thiol-dependent hydrolysis of ester, thioester, amide, peptide and isopeptide bonds formed by the C-terminal Gly of ubiquitin (a 76-residue protein attached to proteins as an intracellular targeting signal).</text>
        <dbReference type="EC" id="3.4.19.12"/>
    </reaction>
</comment>
<evidence type="ECO:0000256" key="10">
    <source>
        <dbReference type="ARBA" id="ARBA00041300"/>
    </source>
</evidence>
<reference evidence="16" key="1">
    <citation type="journal article" date="2007" name="Science">
        <title>Draft genome of the filarial nematode parasite Brugia malayi.</title>
        <authorList>
            <person name="Ghedin E."/>
            <person name="Wang S."/>
            <person name="Spiro D."/>
            <person name="Caler E."/>
            <person name="Zhao Q."/>
            <person name="Crabtree J."/>
            <person name="Allen J.E."/>
            <person name="Delcher A.L."/>
            <person name="Guiliano D.B."/>
            <person name="Miranda-Saavedra D."/>
            <person name="Angiuoli S.V."/>
            <person name="Creasy T."/>
            <person name="Amedeo P."/>
            <person name="Haas B."/>
            <person name="El-Sayed N.M."/>
            <person name="Wortman J.R."/>
            <person name="Feldblyum T."/>
            <person name="Tallon L."/>
            <person name="Schatz M."/>
            <person name="Shumway M."/>
            <person name="Koo H."/>
            <person name="Salzberg S.L."/>
            <person name="Schobel S."/>
            <person name="Pertea M."/>
            <person name="Pop M."/>
            <person name="White O."/>
            <person name="Barton G.J."/>
            <person name="Carlow C.K."/>
            <person name="Crawford M.J."/>
            <person name="Daub J."/>
            <person name="Dimmic M.W."/>
            <person name="Estes C.F."/>
            <person name="Foster J.M."/>
            <person name="Ganatra M."/>
            <person name="Gregory W.F."/>
            <person name="Johnson N.M."/>
            <person name="Jin J."/>
            <person name="Komuniecki R."/>
            <person name="Korf I."/>
            <person name="Kumar S."/>
            <person name="Laney S."/>
            <person name="Li B.W."/>
            <person name="Li W."/>
            <person name="Lindblom T.H."/>
            <person name="Lustigman S."/>
            <person name="Ma D."/>
            <person name="Maina C.V."/>
            <person name="Martin D.M."/>
            <person name="McCarter J.P."/>
            <person name="McReynolds L."/>
            <person name="Mitreva M."/>
            <person name="Nutman T.B."/>
            <person name="Parkinson J."/>
            <person name="Peregrin-Alvarez J.M."/>
            <person name="Poole C."/>
            <person name="Ren Q."/>
            <person name="Saunders L."/>
            <person name="Sluder A.E."/>
            <person name="Smith K."/>
            <person name="Stanke M."/>
            <person name="Unnasch T.R."/>
            <person name="Ware J."/>
            <person name="Wei A.D."/>
            <person name="Weil G."/>
            <person name="Williams D.J."/>
            <person name="Zhang Y."/>
            <person name="Williams S.A."/>
            <person name="Fraser-Liggett C."/>
            <person name="Slatko B."/>
            <person name="Blaxter M.L."/>
            <person name="Scott A.L."/>
        </authorList>
    </citation>
    <scope>NUCLEOTIDE SEQUENCE</scope>
    <source>
        <strain evidence="16">FR3</strain>
    </source>
</reference>
<dbReference type="GO" id="GO:0004843">
    <property type="term" value="F:cysteine-type deubiquitinase activity"/>
    <property type="evidence" value="ECO:0007669"/>
    <property type="project" value="UniProtKB-EC"/>
</dbReference>
<evidence type="ECO:0000256" key="6">
    <source>
        <dbReference type="ARBA" id="ARBA00022786"/>
    </source>
</evidence>
<keyword evidence="5" id="KW-0645">Protease</keyword>
<dbReference type="GO" id="GO:0006508">
    <property type="term" value="P:proteolysis"/>
    <property type="evidence" value="ECO:0007669"/>
    <property type="project" value="UniProtKB-KW"/>
</dbReference>
<feature type="domain" description="USP" evidence="15">
    <location>
        <begin position="353"/>
        <end position="659"/>
    </location>
</feature>
<dbReference type="InterPro" id="IPR050164">
    <property type="entry name" value="Peptidase_C19"/>
</dbReference>
<evidence type="ECO:0000256" key="14">
    <source>
        <dbReference type="SAM" id="MobiDB-lite"/>
    </source>
</evidence>
<dbReference type="InterPro" id="IPR038765">
    <property type="entry name" value="Papain-like_cys_pep_sf"/>
</dbReference>
<proteinExistence type="inferred from homology"/>